<dbReference type="PROSITE" id="PS50850">
    <property type="entry name" value="MFS"/>
    <property type="match status" value="1"/>
</dbReference>
<feature type="transmembrane region" description="Helical" evidence="8">
    <location>
        <begin position="133"/>
        <end position="151"/>
    </location>
</feature>
<dbReference type="NCBIfam" id="NF037955">
    <property type="entry name" value="mfs"/>
    <property type="match status" value="1"/>
</dbReference>
<feature type="transmembrane region" description="Helical" evidence="8">
    <location>
        <begin position="200"/>
        <end position="221"/>
    </location>
</feature>
<keyword evidence="2" id="KW-0813">Transport</keyword>
<sequence length="379" mass="42724">MRMPYWRLSSFYFFYFASLGALIPFWGLYLQARRFTPVEIGELMAVIMVTKLIAPNIWGWIGDHTGHRMPIVRLASLLSLCCFLGVFIADGFWPFALVMMLFSFFWNASLPQFEAVTMSYLRERIQRYSLIRLWGSIGFILTVVALGIMLDRWGVEVIPYFVLLLFFGILIDSLLVPEKEAVMPEHDQGSILHVLRRSDVIAFLVVCFLMQASHSAYYAFYSIYMEEAGYSSSVIGQLWALGVIAEVGLFLVMHRLLHQWGARKVLIISLVIAVVRWILVGSAPDNLFLVLLAQVMHAATFGTFHAAAIHLVHHYFIGRHQGRGQALYSSISFGAGGAFGSLLSGYLWSGIGPAATFWIAAAYALLAVAIAWRWVDRDK</sequence>
<feature type="transmembrane region" description="Helical" evidence="8">
    <location>
        <begin position="233"/>
        <end position="253"/>
    </location>
</feature>
<evidence type="ECO:0000313" key="10">
    <source>
        <dbReference type="EMBL" id="ODJ86660.1"/>
    </source>
</evidence>
<evidence type="ECO:0000256" key="7">
    <source>
        <dbReference type="ARBA" id="ARBA00023136"/>
    </source>
</evidence>
<evidence type="ECO:0000256" key="3">
    <source>
        <dbReference type="ARBA" id="ARBA00022475"/>
    </source>
</evidence>
<evidence type="ECO:0000259" key="9">
    <source>
        <dbReference type="PROSITE" id="PS50850"/>
    </source>
</evidence>
<dbReference type="PANTHER" id="PTHR23522:SF10">
    <property type="entry name" value="3-PHENYLPROPIONIC ACID TRANSPORTER-RELATED"/>
    <property type="match status" value="1"/>
</dbReference>
<feature type="transmembrane region" description="Helical" evidence="8">
    <location>
        <begin position="43"/>
        <end position="62"/>
    </location>
</feature>
<evidence type="ECO:0000256" key="8">
    <source>
        <dbReference type="SAM" id="Phobius"/>
    </source>
</evidence>
<dbReference type="InterPro" id="IPR020846">
    <property type="entry name" value="MFS_dom"/>
</dbReference>
<accession>A0A7Z0VJL3</accession>
<keyword evidence="11" id="KW-1185">Reference proteome</keyword>
<feature type="transmembrane region" description="Helical" evidence="8">
    <location>
        <begin position="74"/>
        <end position="93"/>
    </location>
</feature>
<feature type="transmembrane region" description="Helical" evidence="8">
    <location>
        <begin position="295"/>
        <end position="316"/>
    </location>
</feature>
<dbReference type="InterPro" id="IPR024989">
    <property type="entry name" value="MFS_assoc_dom"/>
</dbReference>
<comment type="caution">
    <text evidence="10">The sequence shown here is derived from an EMBL/GenBank/DDBJ whole genome shotgun (WGS) entry which is preliminary data.</text>
</comment>
<evidence type="ECO:0000256" key="2">
    <source>
        <dbReference type="ARBA" id="ARBA00022448"/>
    </source>
</evidence>
<feature type="transmembrane region" description="Helical" evidence="8">
    <location>
        <begin position="265"/>
        <end position="283"/>
    </location>
</feature>
<feature type="domain" description="Major facilitator superfamily (MFS) profile" evidence="9">
    <location>
        <begin position="140"/>
        <end position="379"/>
    </location>
</feature>
<feature type="transmembrane region" description="Helical" evidence="8">
    <location>
        <begin position="328"/>
        <end position="349"/>
    </location>
</feature>
<dbReference type="AlphaFoldDB" id="A0A7Z0VJL3"/>
<dbReference type="InterPro" id="IPR036259">
    <property type="entry name" value="MFS_trans_sf"/>
</dbReference>
<evidence type="ECO:0000256" key="6">
    <source>
        <dbReference type="ARBA" id="ARBA00022989"/>
    </source>
</evidence>
<dbReference type="PIRSF" id="PIRSF004925">
    <property type="entry name" value="HcaT"/>
    <property type="match status" value="1"/>
</dbReference>
<gene>
    <name evidence="10" type="primary">hcaT</name>
    <name evidence="10" type="ORF">CODIS_31430</name>
</gene>
<reference evidence="10 11" key="1">
    <citation type="submission" date="2016-06" db="EMBL/GenBank/DDBJ databases">
        <title>Genome sequence of endosymbiont of Candidatus Endolucinida thiodiazotropha.</title>
        <authorList>
            <person name="Poehlein A."/>
            <person name="Koenig S."/>
            <person name="Heiden S.E."/>
            <person name="Thuermer A."/>
            <person name="Voget S."/>
            <person name="Daniel R."/>
            <person name="Markert S."/>
            <person name="Gros O."/>
            <person name="Schweder T."/>
        </authorList>
    </citation>
    <scope>NUCLEOTIDE SEQUENCE [LARGE SCALE GENOMIC DNA]</scope>
    <source>
        <strain evidence="10 11">COS</strain>
    </source>
</reference>
<organism evidence="10 11">
    <name type="scientific">Candidatus Thiodiazotropha endolucinida</name>
    <dbReference type="NCBI Taxonomy" id="1655433"/>
    <lineage>
        <taxon>Bacteria</taxon>
        <taxon>Pseudomonadati</taxon>
        <taxon>Pseudomonadota</taxon>
        <taxon>Gammaproteobacteria</taxon>
        <taxon>Chromatiales</taxon>
        <taxon>Sedimenticolaceae</taxon>
        <taxon>Candidatus Thiodiazotropha</taxon>
    </lineage>
</organism>
<feature type="transmembrane region" description="Helical" evidence="8">
    <location>
        <begin position="99"/>
        <end position="121"/>
    </location>
</feature>
<dbReference type="GO" id="GO:0005886">
    <property type="term" value="C:plasma membrane"/>
    <property type="evidence" value="ECO:0007669"/>
    <property type="project" value="UniProtKB-SubCell"/>
</dbReference>
<dbReference type="CDD" id="cd17335">
    <property type="entry name" value="MFS_MFSD6"/>
    <property type="match status" value="1"/>
</dbReference>
<evidence type="ECO:0000256" key="5">
    <source>
        <dbReference type="ARBA" id="ARBA00022692"/>
    </source>
</evidence>
<proteinExistence type="predicted"/>
<keyword evidence="4" id="KW-0997">Cell inner membrane</keyword>
<evidence type="ECO:0000256" key="4">
    <source>
        <dbReference type="ARBA" id="ARBA00022519"/>
    </source>
</evidence>
<dbReference type="Proteomes" id="UP000094769">
    <property type="component" value="Unassembled WGS sequence"/>
</dbReference>
<keyword evidence="3" id="KW-1003">Cell membrane</keyword>
<comment type="subcellular location">
    <subcellularLocation>
        <location evidence="1">Cell inner membrane</location>
        <topology evidence="1">Multi-pass membrane protein</topology>
    </subcellularLocation>
</comment>
<dbReference type="InterPro" id="IPR026032">
    <property type="entry name" value="HcaT-like"/>
</dbReference>
<keyword evidence="5 8" id="KW-0812">Transmembrane</keyword>
<feature type="transmembrane region" description="Helical" evidence="8">
    <location>
        <begin position="12"/>
        <end position="31"/>
    </location>
</feature>
<dbReference type="SUPFAM" id="SSF103473">
    <property type="entry name" value="MFS general substrate transporter"/>
    <property type="match status" value="1"/>
</dbReference>
<dbReference type="PANTHER" id="PTHR23522">
    <property type="entry name" value="BLL5896 PROTEIN"/>
    <property type="match status" value="1"/>
</dbReference>
<keyword evidence="7 8" id="KW-0472">Membrane</keyword>
<name>A0A7Z0VJL3_9GAMM</name>
<evidence type="ECO:0000256" key="1">
    <source>
        <dbReference type="ARBA" id="ARBA00004429"/>
    </source>
</evidence>
<dbReference type="Gene3D" id="1.20.1250.20">
    <property type="entry name" value="MFS general substrate transporter like domains"/>
    <property type="match status" value="2"/>
</dbReference>
<dbReference type="GO" id="GO:0030395">
    <property type="term" value="F:lactose binding"/>
    <property type="evidence" value="ECO:0007669"/>
    <property type="project" value="TreeGrafter"/>
</dbReference>
<feature type="transmembrane region" description="Helical" evidence="8">
    <location>
        <begin position="355"/>
        <end position="375"/>
    </location>
</feature>
<keyword evidence="6 8" id="KW-1133">Transmembrane helix</keyword>
<protein>
    <submittedName>
        <fullName evidence="10">Putative 3-phenylpropionic acid transporter</fullName>
    </submittedName>
</protein>
<dbReference type="GO" id="GO:0015528">
    <property type="term" value="F:lactose:proton symporter activity"/>
    <property type="evidence" value="ECO:0007669"/>
    <property type="project" value="TreeGrafter"/>
</dbReference>
<evidence type="ECO:0000313" key="11">
    <source>
        <dbReference type="Proteomes" id="UP000094769"/>
    </source>
</evidence>
<feature type="transmembrane region" description="Helical" evidence="8">
    <location>
        <begin position="157"/>
        <end position="176"/>
    </location>
</feature>
<dbReference type="EMBL" id="MARB01000019">
    <property type="protein sequence ID" value="ODJ86660.1"/>
    <property type="molecule type" value="Genomic_DNA"/>
</dbReference>
<dbReference type="Pfam" id="PF12832">
    <property type="entry name" value="MFS_1_like"/>
    <property type="match status" value="1"/>
</dbReference>